<keyword evidence="2" id="KW-1185">Reference proteome</keyword>
<dbReference type="Proteomes" id="UP001324427">
    <property type="component" value="Unassembled WGS sequence"/>
</dbReference>
<proteinExistence type="predicted"/>
<sequence length="118" mass="12707">MYGVYMYGVDGEKAQDECCRSATLDLSLPREAFLASSSAAAAEARAWAPRSTTEASTGVMDMRRFEVCSNADDVCRQITARALESATQAIQWEGGVPQVTEADLVRVSTAMCTDNKGK</sequence>
<comment type="caution">
    <text evidence="1">The sequence shown here is derived from an EMBL/GenBank/DDBJ whole genome shotgun (WGS) entry which is preliminary data.</text>
</comment>
<organism evidence="1 2">
    <name type="scientific">Oleoguttula mirabilis</name>
    <dbReference type="NCBI Taxonomy" id="1507867"/>
    <lineage>
        <taxon>Eukaryota</taxon>
        <taxon>Fungi</taxon>
        <taxon>Dikarya</taxon>
        <taxon>Ascomycota</taxon>
        <taxon>Pezizomycotina</taxon>
        <taxon>Dothideomycetes</taxon>
        <taxon>Dothideomycetidae</taxon>
        <taxon>Mycosphaerellales</taxon>
        <taxon>Teratosphaeriaceae</taxon>
        <taxon>Oleoguttula</taxon>
    </lineage>
</organism>
<dbReference type="EMBL" id="JAVFHQ010000006">
    <property type="protein sequence ID" value="KAK4548750.1"/>
    <property type="molecule type" value="Genomic_DNA"/>
</dbReference>
<reference evidence="1 2" key="1">
    <citation type="submission" date="2021-11" db="EMBL/GenBank/DDBJ databases">
        <title>Black yeast isolated from Biological Soil Crust.</title>
        <authorList>
            <person name="Kurbessoian T."/>
        </authorList>
    </citation>
    <scope>NUCLEOTIDE SEQUENCE [LARGE SCALE GENOMIC DNA]</scope>
    <source>
        <strain evidence="1 2">CCFEE 5522</strain>
    </source>
</reference>
<evidence type="ECO:0000313" key="2">
    <source>
        <dbReference type="Proteomes" id="UP001324427"/>
    </source>
</evidence>
<evidence type="ECO:0000313" key="1">
    <source>
        <dbReference type="EMBL" id="KAK4548750.1"/>
    </source>
</evidence>
<protein>
    <submittedName>
        <fullName evidence="1">Uncharacterized protein</fullName>
    </submittedName>
</protein>
<name>A0AAV9JT68_9PEZI</name>
<dbReference type="AlphaFoldDB" id="A0AAV9JT68"/>
<gene>
    <name evidence="1" type="ORF">LTR36_008523</name>
</gene>
<accession>A0AAV9JT68</accession>